<keyword evidence="2 3" id="KW-0539">Nucleus</keyword>
<dbReference type="PROSITE" id="PS50039">
    <property type="entry name" value="FORK_HEAD_3"/>
    <property type="match status" value="1"/>
</dbReference>
<gene>
    <name evidence="5" type="ORF">PEVE_00031596</name>
</gene>
<evidence type="ECO:0000256" key="1">
    <source>
        <dbReference type="ARBA" id="ARBA00023125"/>
    </source>
</evidence>
<protein>
    <recommendedName>
        <fullName evidence="4">Fork-head domain-containing protein</fullName>
    </recommendedName>
</protein>
<dbReference type="EMBL" id="CALNXI010000453">
    <property type="protein sequence ID" value="CAH3027455.1"/>
    <property type="molecule type" value="Genomic_DNA"/>
</dbReference>
<comment type="subcellular location">
    <subcellularLocation>
        <location evidence="3">Nucleus</location>
    </subcellularLocation>
</comment>
<feature type="non-terminal residue" evidence="5">
    <location>
        <position position="1"/>
    </location>
</feature>
<accession>A0ABN8MFI6</accession>
<dbReference type="SUPFAM" id="SSF46785">
    <property type="entry name" value="Winged helix' DNA-binding domain"/>
    <property type="match status" value="1"/>
</dbReference>
<dbReference type="InterPro" id="IPR018122">
    <property type="entry name" value="TF_fork_head_CS_1"/>
</dbReference>
<dbReference type="Proteomes" id="UP001159427">
    <property type="component" value="Unassembled WGS sequence"/>
</dbReference>
<evidence type="ECO:0000313" key="6">
    <source>
        <dbReference type="Proteomes" id="UP001159427"/>
    </source>
</evidence>
<feature type="DNA-binding region" description="Fork-head" evidence="3">
    <location>
        <begin position="7"/>
        <end position="104"/>
    </location>
</feature>
<dbReference type="SMART" id="SM00339">
    <property type="entry name" value="FH"/>
    <property type="match status" value="1"/>
</dbReference>
<feature type="domain" description="Fork-head" evidence="4">
    <location>
        <begin position="7"/>
        <end position="104"/>
    </location>
</feature>
<dbReference type="InterPro" id="IPR030456">
    <property type="entry name" value="TF_fork_head_CS_2"/>
</dbReference>
<dbReference type="PANTHER" id="PTHR11829:SF343">
    <property type="entry name" value="FORK-HEAD DOMAIN-CONTAINING PROTEIN"/>
    <property type="match status" value="1"/>
</dbReference>
<evidence type="ECO:0000256" key="3">
    <source>
        <dbReference type="PROSITE-ProRule" id="PRU00089"/>
    </source>
</evidence>
<dbReference type="PROSITE" id="PS00658">
    <property type="entry name" value="FORK_HEAD_2"/>
    <property type="match status" value="1"/>
</dbReference>
<feature type="non-terminal residue" evidence="5">
    <location>
        <position position="140"/>
    </location>
</feature>
<dbReference type="Gene3D" id="1.10.10.10">
    <property type="entry name" value="Winged helix-like DNA-binding domain superfamily/Winged helix DNA-binding domain"/>
    <property type="match status" value="1"/>
</dbReference>
<dbReference type="InterPro" id="IPR036388">
    <property type="entry name" value="WH-like_DNA-bd_sf"/>
</dbReference>
<comment type="caution">
    <text evidence="5">The sequence shown here is derived from an EMBL/GenBank/DDBJ whole genome shotgun (WGS) entry which is preliminary data.</text>
</comment>
<dbReference type="Pfam" id="PF00250">
    <property type="entry name" value="Forkhead"/>
    <property type="match status" value="1"/>
</dbReference>
<evidence type="ECO:0000256" key="2">
    <source>
        <dbReference type="ARBA" id="ARBA00023242"/>
    </source>
</evidence>
<dbReference type="InterPro" id="IPR036390">
    <property type="entry name" value="WH_DNA-bd_sf"/>
</dbReference>
<evidence type="ECO:0000259" key="4">
    <source>
        <dbReference type="PROSITE" id="PS50039"/>
    </source>
</evidence>
<evidence type="ECO:0000313" key="5">
    <source>
        <dbReference type="EMBL" id="CAH3027455.1"/>
    </source>
</evidence>
<sequence>ADRKRGKPPYSYISLIVLAILESPNRRQTLRGIIEYIQKRFPAYDGDNCPAKGWKNSIRHNLSLNDCFEKTYRDPNNPSNGHYWCLHPRSEHMFEGGSFMRRKKRFRKDSDRFKESVPTPHCDAPNTLTYDFNLTPLRDV</sequence>
<name>A0ABN8MFI6_9CNID</name>
<dbReference type="PROSITE" id="PS00657">
    <property type="entry name" value="FORK_HEAD_1"/>
    <property type="match status" value="1"/>
</dbReference>
<dbReference type="InterPro" id="IPR050211">
    <property type="entry name" value="FOX_domain-containing"/>
</dbReference>
<dbReference type="PANTHER" id="PTHR11829">
    <property type="entry name" value="FORKHEAD BOX PROTEIN"/>
    <property type="match status" value="1"/>
</dbReference>
<dbReference type="InterPro" id="IPR001766">
    <property type="entry name" value="Fork_head_dom"/>
</dbReference>
<organism evidence="5 6">
    <name type="scientific">Porites evermanni</name>
    <dbReference type="NCBI Taxonomy" id="104178"/>
    <lineage>
        <taxon>Eukaryota</taxon>
        <taxon>Metazoa</taxon>
        <taxon>Cnidaria</taxon>
        <taxon>Anthozoa</taxon>
        <taxon>Hexacorallia</taxon>
        <taxon>Scleractinia</taxon>
        <taxon>Fungiina</taxon>
        <taxon>Poritidae</taxon>
        <taxon>Porites</taxon>
    </lineage>
</organism>
<keyword evidence="6" id="KW-1185">Reference proteome</keyword>
<proteinExistence type="predicted"/>
<reference evidence="5 6" key="1">
    <citation type="submission" date="2022-05" db="EMBL/GenBank/DDBJ databases">
        <authorList>
            <consortium name="Genoscope - CEA"/>
            <person name="William W."/>
        </authorList>
    </citation>
    <scope>NUCLEOTIDE SEQUENCE [LARGE SCALE GENOMIC DNA]</scope>
</reference>
<keyword evidence="1 3" id="KW-0238">DNA-binding</keyword>
<dbReference type="PRINTS" id="PR00053">
    <property type="entry name" value="FORKHEAD"/>
</dbReference>